<evidence type="ECO:0000313" key="7">
    <source>
        <dbReference type="EMBL" id="MBK9719260.1"/>
    </source>
</evidence>
<feature type="transmembrane region" description="Helical" evidence="6">
    <location>
        <begin position="217"/>
        <end position="236"/>
    </location>
</feature>
<feature type="transmembrane region" description="Helical" evidence="6">
    <location>
        <begin position="163"/>
        <end position="180"/>
    </location>
</feature>
<comment type="caution">
    <text evidence="7">The sequence shown here is derived from an EMBL/GenBank/DDBJ whole genome shotgun (WGS) entry which is preliminary data.</text>
</comment>
<dbReference type="InterPro" id="IPR051449">
    <property type="entry name" value="ABC-2_transporter_component"/>
</dbReference>
<evidence type="ECO:0000256" key="5">
    <source>
        <dbReference type="ARBA" id="ARBA00023136"/>
    </source>
</evidence>
<feature type="transmembrane region" description="Helical" evidence="6">
    <location>
        <begin position="52"/>
        <end position="76"/>
    </location>
</feature>
<dbReference type="GO" id="GO:0140359">
    <property type="term" value="F:ABC-type transporter activity"/>
    <property type="evidence" value="ECO:0007669"/>
    <property type="project" value="InterPro"/>
</dbReference>
<evidence type="ECO:0000256" key="2">
    <source>
        <dbReference type="ARBA" id="ARBA00022475"/>
    </source>
</evidence>
<dbReference type="GO" id="GO:0005886">
    <property type="term" value="C:plasma membrane"/>
    <property type="evidence" value="ECO:0007669"/>
    <property type="project" value="UniProtKB-SubCell"/>
</dbReference>
<accession>A0A9D7XFT2</accession>
<dbReference type="PANTHER" id="PTHR30294">
    <property type="entry name" value="MEMBRANE COMPONENT OF ABC TRANSPORTER YHHJ-RELATED"/>
    <property type="match status" value="1"/>
</dbReference>
<keyword evidence="4 6" id="KW-1133">Transmembrane helix</keyword>
<name>A0A9D7XFT2_9BACT</name>
<feature type="transmembrane region" description="Helical" evidence="6">
    <location>
        <begin position="20"/>
        <end position="40"/>
    </location>
</feature>
<proteinExistence type="predicted"/>
<evidence type="ECO:0000313" key="8">
    <source>
        <dbReference type="Proteomes" id="UP000808349"/>
    </source>
</evidence>
<evidence type="ECO:0000256" key="6">
    <source>
        <dbReference type="SAM" id="Phobius"/>
    </source>
</evidence>
<keyword evidence="2" id="KW-1003">Cell membrane</keyword>
<feature type="transmembrane region" description="Helical" evidence="6">
    <location>
        <begin position="97"/>
        <end position="121"/>
    </location>
</feature>
<feature type="transmembrane region" description="Helical" evidence="6">
    <location>
        <begin position="133"/>
        <end position="156"/>
    </location>
</feature>
<gene>
    <name evidence="7" type="ORF">IPO85_17425</name>
</gene>
<reference evidence="7 8" key="1">
    <citation type="submission" date="2020-10" db="EMBL/GenBank/DDBJ databases">
        <title>Connecting structure to function with the recovery of over 1000 high-quality activated sludge metagenome-assembled genomes encoding full-length rRNA genes using long-read sequencing.</title>
        <authorList>
            <person name="Singleton C.M."/>
            <person name="Petriglieri F."/>
            <person name="Kristensen J.M."/>
            <person name="Kirkegaard R.H."/>
            <person name="Michaelsen T.Y."/>
            <person name="Andersen M.H."/>
            <person name="Karst S.M."/>
            <person name="Dueholm M.S."/>
            <person name="Nielsen P.H."/>
            <person name="Albertsen M."/>
        </authorList>
    </citation>
    <scope>NUCLEOTIDE SEQUENCE [LARGE SCALE GENOMIC DNA]</scope>
    <source>
        <strain evidence="7">Ribe_18-Q3-R11-54_BAT3C.373</strain>
    </source>
</reference>
<evidence type="ECO:0000256" key="4">
    <source>
        <dbReference type="ARBA" id="ARBA00022989"/>
    </source>
</evidence>
<dbReference type="Pfam" id="PF12679">
    <property type="entry name" value="ABC2_membrane_2"/>
    <property type="match status" value="1"/>
</dbReference>
<dbReference type="AlphaFoldDB" id="A0A9D7XFT2"/>
<dbReference type="EMBL" id="JADKFW010000017">
    <property type="protein sequence ID" value="MBK9719260.1"/>
    <property type="molecule type" value="Genomic_DNA"/>
</dbReference>
<organism evidence="7 8">
    <name type="scientific">Candidatus Defluviibacterium haderslevense</name>
    <dbReference type="NCBI Taxonomy" id="2981993"/>
    <lineage>
        <taxon>Bacteria</taxon>
        <taxon>Pseudomonadati</taxon>
        <taxon>Bacteroidota</taxon>
        <taxon>Saprospiria</taxon>
        <taxon>Saprospirales</taxon>
        <taxon>Saprospiraceae</taxon>
        <taxon>Candidatus Defluviibacterium</taxon>
    </lineage>
</organism>
<comment type="subcellular location">
    <subcellularLocation>
        <location evidence="1">Cell membrane</location>
        <topology evidence="1">Multi-pass membrane protein</topology>
    </subcellularLocation>
</comment>
<dbReference type="PANTHER" id="PTHR30294:SF29">
    <property type="entry name" value="MULTIDRUG ABC TRANSPORTER PERMEASE YBHS-RELATED"/>
    <property type="match status" value="1"/>
</dbReference>
<evidence type="ECO:0000256" key="3">
    <source>
        <dbReference type="ARBA" id="ARBA00022692"/>
    </source>
</evidence>
<keyword evidence="3 6" id="KW-0812">Transmembrane</keyword>
<sequence>MQSPISIIAKKELASFFDSLTAYIMLVAFLGFSGFFTWIFGSDVFIRKEADLQVFFGIAKWTLFFFIPAITMKMLAEEKKTGTIELLLTKAVSHRQLIFGKFLACLLLIIIALALTLPYYFSISQLGAVDHGATISGYLGLILMSAAYIGIGLFASSITNNQIVAFLLALLIGIFFHFLFDVFSYGSRGLIGQIFSTLSVSKHFDSISRGVIDTKDILYFITLTGLGLYLAELFIAKRK</sequence>
<dbReference type="Proteomes" id="UP000808349">
    <property type="component" value="Unassembled WGS sequence"/>
</dbReference>
<evidence type="ECO:0000256" key="1">
    <source>
        <dbReference type="ARBA" id="ARBA00004651"/>
    </source>
</evidence>
<protein>
    <submittedName>
        <fullName evidence="7">ABC transporter permease subunit</fullName>
    </submittedName>
</protein>
<keyword evidence="5 6" id="KW-0472">Membrane</keyword>